<evidence type="ECO:0008006" key="4">
    <source>
        <dbReference type="Google" id="ProtNLM"/>
    </source>
</evidence>
<accession>A0ABT8R392</accession>
<name>A0ABT8R392_9BACT</name>
<feature type="chain" id="PRO_5045959262" description="Membrane or secreted protein" evidence="1">
    <location>
        <begin position="21"/>
        <end position="274"/>
    </location>
</feature>
<gene>
    <name evidence="2" type="ORF">Q0590_09910</name>
</gene>
<sequence length="274" mass="30579">MKALLLVTGLFLLLSATLVAQKHPLVGTWEVVSIKGTDVDGTKISLDGSQFKETKIITPTHYILFTERKQGDSLVFDKAIAGTVRLEGNKYIETPMYYSDPAHGKGKTDFTFRVEGDKFIQSGTFTTPDGKTGKLDELVFKKVKEATPANPQVVGAWNQLSSSGVMSNGDKWSHTNATHIRFQIVSPSHWMVIRYKDNAFENAMGGTYRLEGNKIYPNVELSSYPLHNLKAELTYRVEGNKMYWNGIVQDANGKFSIDDVYERVDSKAVKTVAR</sequence>
<feature type="signal peptide" evidence="1">
    <location>
        <begin position="1"/>
        <end position="20"/>
    </location>
</feature>
<organism evidence="2 3">
    <name type="scientific">Rhodocytophaga aerolata</name>
    <dbReference type="NCBI Taxonomy" id="455078"/>
    <lineage>
        <taxon>Bacteria</taxon>
        <taxon>Pseudomonadati</taxon>
        <taxon>Bacteroidota</taxon>
        <taxon>Cytophagia</taxon>
        <taxon>Cytophagales</taxon>
        <taxon>Rhodocytophagaceae</taxon>
        <taxon>Rhodocytophaga</taxon>
    </lineage>
</organism>
<proteinExistence type="predicted"/>
<dbReference type="RefSeq" id="WP_302037367.1">
    <property type="nucleotide sequence ID" value="NZ_JAUKPO010000004.1"/>
</dbReference>
<keyword evidence="1" id="KW-0732">Signal</keyword>
<protein>
    <recommendedName>
        <fullName evidence="4">Membrane or secreted protein</fullName>
    </recommendedName>
</protein>
<evidence type="ECO:0000256" key="1">
    <source>
        <dbReference type="SAM" id="SignalP"/>
    </source>
</evidence>
<comment type="caution">
    <text evidence="2">The sequence shown here is derived from an EMBL/GenBank/DDBJ whole genome shotgun (WGS) entry which is preliminary data.</text>
</comment>
<keyword evidence="3" id="KW-1185">Reference proteome</keyword>
<evidence type="ECO:0000313" key="2">
    <source>
        <dbReference type="EMBL" id="MDO1446565.1"/>
    </source>
</evidence>
<dbReference type="EMBL" id="JAUKPO010000004">
    <property type="protein sequence ID" value="MDO1446565.1"/>
    <property type="molecule type" value="Genomic_DNA"/>
</dbReference>
<reference evidence="2" key="1">
    <citation type="submission" date="2023-07" db="EMBL/GenBank/DDBJ databases">
        <title>The genome sequence of Rhodocytophaga aerolata KACC 12507.</title>
        <authorList>
            <person name="Zhang X."/>
        </authorList>
    </citation>
    <scope>NUCLEOTIDE SEQUENCE</scope>
    <source>
        <strain evidence="2">KACC 12507</strain>
    </source>
</reference>
<evidence type="ECO:0000313" key="3">
    <source>
        <dbReference type="Proteomes" id="UP001168528"/>
    </source>
</evidence>
<dbReference type="Proteomes" id="UP001168528">
    <property type="component" value="Unassembled WGS sequence"/>
</dbReference>